<dbReference type="RefSeq" id="WP_089839479.1">
    <property type="nucleotide sequence ID" value="NZ_FOZL01000001.1"/>
</dbReference>
<dbReference type="OrthoDB" id="9811343at2"/>
<dbReference type="GO" id="GO:0005886">
    <property type="term" value="C:plasma membrane"/>
    <property type="evidence" value="ECO:0007669"/>
    <property type="project" value="UniProtKB-SubCell"/>
</dbReference>
<feature type="transmembrane region" description="Helical" evidence="7">
    <location>
        <begin position="30"/>
        <end position="49"/>
    </location>
</feature>
<keyword evidence="4 7" id="KW-0812">Transmembrane</keyword>
<keyword evidence="5 7" id="KW-1133">Transmembrane helix</keyword>
<evidence type="ECO:0000256" key="4">
    <source>
        <dbReference type="ARBA" id="ARBA00022692"/>
    </source>
</evidence>
<evidence type="ECO:0000313" key="8">
    <source>
        <dbReference type="EMBL" id="SFS14574.1"/>
    </source>
</evidence>
<keyword evidence="9" id="KW-1185">Reference proteome</keyword>
<dbReference type="STRING" id="474950.SAMN05421771_2560"/>
<keyword evidence="3" id="KW-1003">Cell membrane</keyword>
<protein>
    <submittedName>
        <fullName evidence="8">Uncharacterized membrane protein YeaQ/YmgE, transglycosylase-associated protein family</fullName>
    </submittedName>
</protein>
<evidence type="ECO:0000313" key="9">
    <source>
        <dbReference type="Proteomes" id="UP000199024"/>
    </source>
</evidence>
<dbReference type="Proteomes" id="UP000199024">
    <property type="component" value="Unassembled WGS sequence"/>
</dbReference>
<feature type="transmembrane region" description="Helical" evidence="7">
    <location>
        <begin position="61"/>
        <end position="80"/>
    </location>
</feature>
<evidence type="ECO:0000256" key="7">
    <source>
        <dbReference type="SAM" id="Phobius"/>
    </source>
</evidence>
<gene>
    <name evidence="8" type="ORF">SAMN05421771_2560</name>
</gene>
<evidence type="ECO:0000256" key="2">
    <source>
        <dbReference type="ARBA" id="ARBA00011006"/>
    </source>
</evidence>
<dbReference type="PANTHER" id="PTHR33884:SF7">
    <property type="entry name" value="BSL8023 PROTEIN"/>
    <property type="match status" value="1"/>
</dbReference>
<evidence type="ECO:0000256" key="1">
    <source>
        <dbReference type="ARBA" id="ARBA00004651"/>
    </source>
</evidence>
<dbReference type="AlphaFoldDB" id="A0A1I6MFU5"/>
<comment type="subcellular location">
    <subcellularLocation>
        <location evidence="1">Cell membrane</location>
        <topology evidence="1">Multi-pass membrane protein</topology>
    </subcellularLocation>
</comment>
<reference evidence="8 9" key="1">
    <citation type="submission" date="2016-10" db="EMBL/GenBank/DDBJ databases">
        <authorList>
            <person name="de Groot N.N."/>
        </authorList>
    </citation>
    <scope>NUCLEOTIDE SEQUENCE [LARGE SCALE GENOMIC DNA]</scope>
    <source>
        <strain evidence="8 9">DSM 21001</strain>
    </source>
</reference>
<dbReference type="EMBL" id="FOZL01000001">
    <property type="protein sequence ID" value="SFS14574.1"/>
    <property type="molecule type" value="Genomic_DNA"/>
</dbReference>
<name>A0A1I6MFU5_9BACT</name>
<feature type="transmembrane region" description="Helical" evidence="7">
    <location>
        <begin position="6"/>
        <end position="23"/>
    </location>
</feature>
<proteinExistence type="inferred from homology"/>
<organism evidence="8 9">
    <name type="scientific">Granulicella pectinivorans</name>
    <dbReference type="NCBI Taxonomy" id="474950"/>
    <lineage>
        <taxon>Bacteria</taxon>
        <taxon>Pseudomonadati</taxon>
        <taxon>Acidobacteriota</taxon>
        <taxon>Terriglobia</taxon>
        <taxon>Terriglobales</taxon>
        <taxon>Acidobacteriaceae</taxon>
        <taxon>Granulicella</taxon>
    </lineage>
</organism>
<evidence type="ECO:0000256" key="6">
    <source>
        <dbReference type="ARBA" id="ARBA00023136"/>
    </source>
</evidence>
<sequence>MPHGIIMTIIIGFIIGVIAKMIMPGRDPSGFIATVLIGIAGSFLGTFIGRSIGHYDRTESAGWLMSILGALILLALYHLINRSRSRF</sequence>
<accession>A0A1I6MFU5</accession>
<dbReference type="PANTHER" id="PTHR33884">
    <property type="entry name" value="UPF0410 PROTEIN YMGE"/>
    <property type="match status" value="1"/>
</dbReference>
<dbReference type="InterPro" id="IPR007341">
    <property type="entry name" value="Transgly_assoc"/>
</dbReference>
<evidence type="ECO:0000256" key="5">
    <source>
        <dbReference type="ARBA" id="ARBA00022989"/>
    </source>
</evidence>
<comment type="similarity">
    <text evidence="2">Belongs to the UPF0410 family.</text>
</comment>
<keyword evidence="6 7" id="KW-0472">Membrane</keyword>
<dbReference type="Pfam" id="PF04226">
    <property type="entry name" value="Transgly_assoc"/>
    <property type="match status" value="1"/>
</dbReference>
<evidence type="ECO:0000256" key="3">
    <source>
        <dbReference type="ARBA" id="ARBA00022475"/>
    </source>
</evidence>